<dbReference type="AlphaFoldDB" id="A0A7N0VBB3"/>
<dbReference type="PANTHER" id="PTHR10992:SF1078">
    <property type="entry name" value="AB HYDROLASE-1 DOMAIN-CONTAINING PROTEIN"/>
    <property type="match status" value="1"/>
</dbReference>
<name>A0A7N0VBB3_KALFE</name>
<dbReference type="FunFam" id="3.40.50.1820:FF:000051">
    <property type="entry name" value="(S)-hydroxynitrile lyase"/>
    <property type="match status" value="1"/>
</dbReference>
<dbReference type="EnsemblPlants" id="Kaladp0403s0003.1.v1.1">
    <property type="protein sequence ID" value="Kaladp0403s0003.1.v1.1"/>
    <property type="gene ID" value="Kaladp0403s0003.v1.1"/>
</dbReference>
<dbReference type="InterPro" id="IPR000073">
    <property type="entry name" value="AB_hydrolase_1"/>
</dbReference>
<dbReference type="GO" id="GO:0080032">
    <property type="term" value="F:methyl jasmonate esterase activity"/>
    <property type="evidence" value="ECO:0007669"/>
    <property type="project" value="TreeGrafter"/>
</dbReference>
<dbReference type="OMA" id="KERIESW"/>
<dbReference type="Pfam" id="PF12697">
    <property type="entry name" value="Abhydrolase_6"/>
    <property type="match status" value="1"/>
</dbReference>
<feature type="domain" description="AB hydrolase-1" evidence="1">
    <location>
        <begin position="3"/>
        <end position="222"/>
    </location>
</feature>
<dbReference type="PANTHER" id="PTHR10992">
    <property type="entry name" value="METHYLESTERASE FAMILY MEMBER"/>
    <property type="match status" value="1"/>
</dbReference>
<evidence type="ECO:0000313" key="3">
    <source>
        <dbReference type="Proteomes" id="UP000594263"/>
    </source>
</evidence>
<dbReference type="GO" id="GO:0080031">
    <property type="term" value="F:methyl salicylate esterase activity"/>
    <property type="evidence" value="ECO:0007669"/>
    <property type="project" value="TreeGrafter"/>
</dbReference>
<dbReference type="GO" id="GO:0009696">
    <property type="term" value="P:salicylic acid metabolic process"/>
    <property type="evidence" value="ECO:0007669"/>
    <property type="project" value="TreeGrafter"/>
</dbReference>
<sequence length="233" mass="25698">MAGHQVTALDMAASGIDTRSIQDVPTMAEYSQPLLDFMEELPPDEKVVLVGHSLGGLNIALAMEKFPDKISVAVFLTAFMPDTVNPRSYVIREFFARALPGEWMGMVLTTQGGTTEPPAIMHFGAEFMKQKFYQNSPTADLELASLLTRPGSCYMQDLSKGEKFTEESYGSVERVYVVCGEDLGMPKEFQYWMIENYGATTDVMFIPSADHSAMTSTPEEVVKCLLEAAGKYA</sequence>
<reference evidence="2" key="1">
    <citation type="submission" date="2021-01" db="UniProtKB">
        <authorList>
            <consortium name="EnsemblPlants"/>
        </authorList>
    </citation>
    <scope>IDENTIFICATION</scope>
</reference>
<protein>
    <recommendedName>
        <fullName evidence="1">AB hydrolase-1 domain-containing protein</fullName>
    </recommendedName>
</protein>
<dbReference type="InterPro" id="IPR029058">
    <property type="entry name" value="AB_hydrolase_fold"/>
</dbReference>
<dbReference type="GO" id="GO:0080030">
    <property type="term" value="F:methyl indole-3-acetate esterase activity"/>
    <property type="evidence" value="ECO:0007669"/>
    <property type="project" value="TreeGrafter"/>
</dbReference>
<dbReference type="Gramene" id="Kaladp0403s0003.1.v1.1">
    <property type="protein sequence ID" value="Kaladp0403s0003.1.v1.1"/>
    <property type="gene ID" value="Kaladp0403s0003.v1.1"/>
</dbReference>
<keyword evidence="3" id="KW-1185">Reference proteome</keyword>
<dbReference type="Proteomes" id="UP000594263">
    <property type="component" value="Unplaced"/>
</dbReference>
<proteinExistence type="predicted"/>
<evidence type="ECO:0000313" key="2">
    <source>
        <dbReference type="EnsemblPlants" id="Kaladp0403s0003.1.v1.1"/>
    </source>
</evidence>
<dbReference type="Gene3D" id="3.40.50.1820">
    <property type="entry name" value="alpha/beta hydrolase"/>
    <property type="match status" value="1"/>
</dbReference>
<dbReference type="InterPro" id="IPR045889">
    <property type="entry name" value="MES/HNL"/>
</dbReference>
<dbReference type="GO" id="GO:0009694">
    <property type="term" value="P:jasmonic acid metabolic process"/>
    <property type="evidence" value="ECO:0007669"/>
    <property type="project" value="TreeGrafter"/>
</dbReference>
<evidence type="ECO:0000259" key="1">
    <source>
        <dbReference type="Pfam" id="PF12697"/>
    </source>
</evidence>
<accession>A0A7N0VBB3</accession>
<dbReference type="SUPFAM" id="SSF53474">
    <property type="entry name" value="alpha/beta-Hydrolases"/>
    <property type="match status" value="1"/>
</dbReference>
<organism evidence="2 3">
    <name type="scientific">Kalanchoe fedtschenkoi</name>
    <name type="common">Lavender scallops</name>
    <name type="synonym">South American air plant</name>
    <dbReference type="NCBI Taxonomy" id="63787"/>
    <lineage>
        <taxon>Eukaryota</taxon>
        <taxon>Viridiplantae</taxon>
        <taxon>Streptophyta</taxon>
        <taxon>Embryophyta</taxon>
        <taxon>Tracheophyta</taxon>
        <taxon>Spermatophyta</taxon>
        <taxon>Magnoliopsida</taxon>
        <taxon>eudicotyledons</taxon>
        <taxon>Gunneridae</taxon>
        <taxon>Pentapetalae</taxon>
        <taxon>Saxifragales</taxon>
        <taxon>Crassulaceae</taxon>
        <taxon>Kalanchoe</taxon>
    </lineage>
</organism>